<dbReference type="PANTHER" id="PTHR40112:SF1">
    <property type="entry name" value="H2HPP ISOMERASE"/>
    <property type="match status" value="1"/>
</dbReference>
<dbReference type="eggNOG" id="arCOG02999">
    <property type="taxonomic scope" value="Archaea"/>
</dbReference>
<accession>M0DFI6</accession>
<dbReference type="InterPro" id="IPR013096">
    <property type="entry name" value="Cupin_2"/>
</dbReference>
<evidence type="ECO:0000256" key="1">
    <source>
        <dbReference type="SAM" id="MobiDB-lite"/>
    </source>
</evidence>
<feature type="domain" description="Cupin type-2" evidence="2">
    <location>
        <begin position="33"/>
        <end position="101"/>
    </location>
</feature>
<dbReference type="RefSeq" id="WP_008384791.1">
    <property type="nucleotide sequence ID" value="NZ_AOIV01000008.1"/>
</dbReference>
<dbReference type="InParanoid" id="M0DFI6"/>
<protein>
    <submittedName>
        <fullName evidence="3">Cupin</fullName>
    </submittedName>
</protein>
<reference evidence="3 4" key="1">
    <citation type="journal article" date="2014" name="PLoS Genet.">
        <title>Phylogenetically driven sequencing of extremely halophilic archaea reveals strategies for static and dynamic osmo-response.</title>
        <authorList>
            <person name="Becker E.A."/>
            <person name="Seitzer P.M."/>
            <person name="Tritt A."/>
            <person name="Larsen D."/>
            <person name="Krusor M."/>
            <person name="Yao A.I."/>
            <person name="Wu D."/>
            <person name="Madern D."/>
            <person name="Eisen J.A."/>
            <person name="Darling A.E."/>
            <person name="Facciotti M.T."/>
        </authorList>
    </citation>
    <scope>NUCLEOTIDE SEQUENCE [LARGE SCALE GENOMIC DNA]</scope>
    <source>
        <strain evidence="3 4">JCM 14848</strain>
    </source>
</reference>
<dbReference type="InterPro" id="IPR011051">
    <property type="entry name" value="RmlC_Cupin_sf"/>
</dbReference>
<organism evidence="3 4">
    <name type="scientific">Halogeometricum pallidum JCM 14848</name>
    <dbReference type="NCBI Taxonomy" id="1227487"/>
    <lineage>
        <taxon>Archaea</taxon>
        <taxon>Methanobacteriati</taxon>
        <taxon>Methanobacteriota</taxon>
        <taxon>Stenosarchaea group</taxon>
        <taxon>Halobacteria</taxon>
        <taxon>Halobacteriales</taxon>
        <taxon>Haloferacaceae</taxon>
        <taxon>Halogeometricum</taxon>
    </lineage>
</organism>
<dbReference type="Proteomes" id="UP000011513">
    <property type="component" value="Unassembled WGS sequence"/>
</dbReference>
<dbReference type="OrthoDB" id="114121at2157"/>
<evidence type="ECO:0000313" key="3">
    <source>
        <dbReference type="EMBL" id="ELZ33543.1"/>
    </source>
</evidence>
<dbReference type="CDD" id="cd02238">
    <property type="entry name" value="cupin_KdgF"/>
    <property type="match status" value="1"/>
</dbReference>
<evidence type="ECO:0000259" key="2">
    <source>
        <dbReference type="Pfam" id="PF07883"/>
    </source>
</evidence>
<dbReference type="PANTHER" id="PTHR40112">
    <property type="entry name" value="H2HPP ISOMERASE"/>
    <property type="match status" value="1"/>
</dbReference>
<dbReference type="InterPro" id="IPR052535">
    <property type="entry name" value="Bacilysin_H2HPP_isomerase"/>
</dbReference>
<dbReference type="Gene3D" id="2.60.120.10">
    <property type="entry name" value="Jelly Rolls"/>
    <property type="match status" value="1"/>
</dbReference>
<evidence type="ECO:0000313" key="4">
    <source>
        <dbReference type="Proteomes" id="UP000011513"/>
    </source>
</evidence>
<keyword evidence="4" id="KW-1185">Reference proteome</keyword>
<dbReference type="Pfam" id="PF07883">
    <property type="entry name" value="Cupin_2"/>
    <property type="match status" value="1"/>
</dbReference>
<comment type="caution">
    <text evidence="3">The sequence shown here is derived from an EMBL/GenBank/DDBJ whole genome shotgun (WGS) entry which is preliminary data.</text>
</comment>
<gene>
    <name evidence="3" type="ORF">C474_05665</name>
</gene>
<dbReference type="AlphaFoldDB" id="M0DFI6"/>
<dbReference type="InterPro" id="IPR014710">
    <property type="entry name" value="RmlC-like_jellyroll"/>
</dbReference>
<dbReference type="EMBL" id="AOIV01000008">
    <property type="protein sequence ID" value="ELZ33543.1"/>
    <property type="molecule type" value="Genomic_DNA"/>
</dbReference>
<dbReference type="SUPFAM" id="SSF51182">
    <property type="entry name" value="RmlC-like cupins"/>
    <property type="match status" value="1"/>
</dbReference>
<proteinExistence type="predicted"/>
<name>M0DFI6_HALPD</name>
<feature type="region of interest" description="Disordered" evidence="1">
    <location>
        <begin position="88"/>
        <end position="113"/>
    </location>
</feature>
<sequence length="113" mass="12372">MERVSEDEVEAVEAVPDVHLSVLAGAERMNVQHFRIEPGATVPSHGHEQEQVGYLTAGELTFVLEDGEVVVREGDSYALEAEEVHAAENRGEEAVEGVDIFSPPRTMADWGEE</sequence>